<dbReference type="OrthoDB" id="5450317at2"/>
<reference evidence="3" key="1">
    <citation type="submission" date="2006-10" db="EMBL/GenBank/DDBJ databases">
        <title>Complete sequence of Solibacter usitatus Ellin6076.</title>
        <authorList>
            <consortium name="US DOE Joint Genome Institute"/>
            <person name="Copeland A."/>
            <person name="Lucas S."/>
            <person name="Lapidus A."/>
            <person name="Barry K."/>
            <person name="Detter J.C."/>
            <person name="Glavina del Rio T."/>
            <person name="Hammon N."/>
            <person name="Israni S."/>
            <person name="Dalin E."/>
            <person name="Tice H."/>
            <person name="Pitluck S."/>
            <person name="Thompson L.S."/>
            <person name="Brettin T."/>
            <person name="Bruce D."/>
            <person name="Han C."/>
            <person name="Tapia R."/>
            <person name="Gilna P."/>
            <person name="Schmutz J."/>
            <person name="Larimer F."/>
            <person name="Land M."/>
            <person name="Hauser L."/>
            <person name="Kyrpides N."/>
            <person name="Mikhailova N."/>
            <person name="Janssen P.H."/>
            <person name="Kuske C.R."/>
            <person name="Richardson P."/>
        </authorList>
    </citation>
    <scope>NUCLEOTIDE SEQUENCE</scope>
    <source>
        <strain evidence="3">Ellin6076</strain>
    </source>
</reference>
<keyword evidence="3" id="KW-0378">Hydrolase</keyword>
<dbReference type="PANTHER" id="PTHR43569:SF2">
    <property type="entry name" value="AMIDOHYDROLASE-RELATED DOMAIN-CONTAINING PROTEIN"/>
    <property type="match status" value="1"/>
</dbReference>
<dbReference type="HOGENOM" id="CLU_044590_3_0_0"/>
<dbReference type="Pfam" id="PF04909">
    <property type="entry name" value="Amidohydro_2"/>
    <property type="match status" value="1"/>
</dbReference>
<comment type="similarity">
    <text evidence="1">Belongs to the metallo-dependent hydrolases superfamily.</text>
</comment>
<dbReference type="SUPFAM" id="SSF51556">
    <property type="entry name" value="Metallo-dependent hydrolases"/>
    <property type="match status" value="1"/>
</dbReference>
<sequence length="241" mass="26307">MSFSRIDSHQHFTREYLPTLLFPILKRNRFEGSVVVCEQAGVEENRWLLGLAAEHEFIRGVVCGVDLGDAALPALLDEYQEHAKFRGVYADGGSAAEIARRGLTLDVPPRFGEAARLAAAHPLLRIAIDHVGRPSLMSEGVNELTALARFPNVCVKLSGLITDAPTQWKAAEFAPWARAALAAFGAERVMFGSDWPSYLPVGTWKEALAAFTQAIGAQDLETREQLLGATADRFYRLGDGA</sequence>
<dbReference type="eggNOG" id="COG3618">
    <property type="taxonomic scope" value="Bacteria"/>
</dbReference>
<dbReference type="InterPro" id="IPR006680">
    <property type="entry name" value="Amidohydro-rel"/>
</dbReference>
<dbReference type="GO" id="GO:0016787">
    <property type="term" value="F:hydrolase activity"/>
    <property type="evidence" value="ECO:0007669"/>
    <property type="project" value="UniProtKB-KW"/>
</dbReference>
<dbReference type="KEGG" id="sus:Acid_1511"/>
<feature type="domain" description="Amidohydrolase-related" evidence="2">
    <location>
        <begin position="112"/>
        <end position="237"/>
    </location>
</feature>
<organism evidence="3">
    <name type="scientific">Solibacter usitatus (strain Ellin6076)</name>
    <dbReference type="NCBI Taxonomy" id="234267"/>
    <lineage>
        <taxon>Bacteria</taxon>
        <taxon>Pseudomonadati</taxon>
        <taxon>Acidobacteriota</taxon>
        <taxon>Terriglobia</taxon>
        <taxon>Bryobacterales</taxon>
        <taxon>Solibacteraceae</taxon>
        <taxon>Candidatus Solibacter</taxon>
    </lineage>
</organism>
<dbReference type="STRING" id="234267.Acid_1511"/>
<evidence type="ECO:0000256" key="1">
    <source>
        <dbReference type="ARBA" id="ARBA00038310"/>
    </source>
</evidence>
<dbReference type="InParanoid" id="Q028P9"/>
<protein>
    <submittedName>
        <fullName evidence="3">Amidohydrolase 2</fullName>
    </submittedName>
</protein>
<accession>Q028P9</accession>
<dbReference type="InterPro" id="IPR032466">
    <property type="entry name" value="Metal_Hydrolase"/>
</dbReference>
<evidence type="ECO:0000259" key="2">
    <source>
        <dbReference type="Pfam" id="PF04909"/>
    </source>
</evidence>
<name>Q028P9_SOLUE</name>
<dbReference type="PANTHER" id="PTHR43569">
    <property type="entry name" value="AMIDOHYDROLASE"/>
    <property type="match status" value="1"/>
</dbReference>
<gene>
    <name evidence="3" type="ordered locus">Acid_1511</name>
</gene>
<evidence type="ECO:0000313" key="3">
    <source>
        <dbReference type="EMBL" id="ABJ82503.1"/>
    </source>
</evidence>
<dbReference type="AlphaFoldDB" id="Q028P9"/>
<dbReference type="EMBL" id="CP000473">
    <property type="protein sequence ID" value="ABJ82503.1"/>
    <property type="molecule type" value="Genomic_DNA"/>
</dbReference>
<proteinExistence type="inferred from homology"/>
<dbReference type="InterPro" id="IPR052350">
    <property type="entry name" value="Metallo-dep_Lactonases"/>
</dbReference>
<dbReference type="Gene3D" id="3.20.20.140">
    <property type="entry name" value="Metal-dependent hydrolases"/>
    <property type="match status" value="1"/>
</dbReference>